<feature type="domain" description="Atg6 BARA" evidence="4">
    <location>
        <begin position="294"/>
        <end position="475"/>
    </location>
</feature>
<dbReference type="InterPro" id="IPR038274">
    <property type="entry name" value="Atg6/Beclin_C_sf"/>
</dbReference>
<protein>
    <submittedName>
        <fullName evidence="6">Autophagy protein Apg6-domain-containing protein</fullName>
    </submittedName>
</protein>
<dbReference type="Proteomes" id="UP000244722">
    <property type="component" value="Unassembled WGS sequence"/>
</dbReference>
<accession>A0A2T6ZRK6</accession>
<comment type="similarity">
    <text evidence="1">Belongs to the beclin family.</text>
</comment>
<dbReference type="GO" id="GO:0034271">
    <property type="term" value="C:phosphatidylinositol 3-kinase complex, class III, type I"/>
    <property type="evidence" value="ECO:0007669"/>
    <property type="project" value="TreeGrafter"/>
</dbReference>
<evidence type="ECO:0000259" key="4">
    <source>
        <dbReference type="Pfam" id="PF04111"/>
    </source>
</evidence>
<feature type="compositionally biased region" description="Basic and acidic residues" evidence="3">
    <location>
        <begin position="52"/>
        <end position="62"/>
    </location>
</feature>
<dbReference type="GO" id="GO:0045324">
    <property type="term" value="P:late endosome to vacuole transport"/>
    <property type="evidence" value="ECO:0007669"/>
    <property type="project" value="TreeGrafter"/>
</dbReference>
<feature type="region of interest" description="Disordered" evidence="3">
    <location>
        <begin position="32"/>
        <end position="93"/>
    </location>
</feature>
<feature type="compositionally biased region" description="Low complexity" evidence="3">
    <location>
        <begin position="39"/>
        <end position="51"/>
    </location>
</feature>
<dbReference type="GO" id="GO:0030674">
    <property type="term" value="F:protein-macromolecule adaptor activity"/>
    <property type="evidence" value="ECO:0007669"/>
    <property type="project" value="TreeGrafter"/>
</dbReference>
<evidence type="ECO:0000256" key="2">
    <source>
        <dbReference type="SAM" id="Coils"/>
    </source>
</evidence>
<dbReference type="Gene3D" id="6.10.250.3110">
    <property type="match status" value="1"/>
</dbReference>
<dbReference type="GO" id="GO:0034272">
    <property type="term" value="C:phosphatidylinositol 3-kinase complex, class III, type II"/>
    <property type="evidence" value="ECO:0007669"/>
    <property type="project" value="TreeGrafter"/>
</dbReference>
<gene>
    <name evidence="6" type="ORF">B9Z19DRAFT_1127287</name>
</gene>
<evidence type="ECO:0000313" key="6">
    <source>
        <dbReference type="EMBL" id="PUU78121.1"/>
    </source>
</evidence>
<dbReference type="PANTHER" id="PTHR12768:SF4">
    <property type="entry name" value="BECLIN-1"/>
    <property type="match status" value="1"/>
</dbReference>
<proteinExistence type="inferred from homology"/>
<evidence type="ECO:0000313" key="7">
    <source>
        <dbReference type="Proteomes" id="UP000244722"/>
    </source>
</evidence>
<feature type="coiled-coil region" evidence="2">
    <location>
        <begin position="207"/>
        <end position="265"/>
    </location>
</feature>
<evidence type="ECO:0000259" key="5">
    <source>
        <dbReference type="Pfam" id="PF17675"/>
    </source>
</evidence>
<dbReference type="Gene3D" id="1.10.418.40">
    <property type="entry name" value="Autophagy protein 6/Beclin 1"/>
    <property type="match status" value="1"/>
</dbReference>
<dbReference type="PANTHER" id="PTHR12768">
    <property type="entry name" value="BECLIN 1"/>
    <property type="match status" value="1"/>
</dbReference>
<dbReference type="GO" id="GO:0000423">
    <property type="term" value="P:mitophagy"/>
    <property type="evidence" value="ECO:0007669"/>
    <property type="project" value="TreeGrafter"/>
</dbReference>
<dbReference type="InterPro" id="IPR007243">
    <property type="entry name" value="Atg6/Beclin"/>
</dbReference>
<dbReference type="GO" id="GO:0000045">
    <property type="term" value="P:autophagosome assembly"/>
    <property type="evidence" value="ECO:0007669"/>
    <property type="project" value="TreeGrafter"/>
</dbReference>
<keyword evidence="2" id="KW-0175">Coiled coil</keyword>
<dbReference type="Pfam" id="PF17675">
    <property type="entry name" value="APG6_N"/>
    <property type="match status" value="1"/>
</dbReference>
<dbReference type="InterPro" id="IPR040455">
    <property type="entry name" value="Atg6_BARA"/>
</dbReference>
<dbReference type="Pfam" id="PF04111">
    <property type="entry name" value="APG6"/>
    <property type="match status" value="1"/>
</dbReference>
<dbReference type="EMBL" id="NESQ01000129">
    <property type="protein sequence ID" value="PUU78121.1"/>
    <property type="molecule type" value="Genomic_DNA"/>
</dbReference>
<dbReference type="GO" id="GO:0006995">
    <property type="term" value="P:cellular response to nitrogen starvation"/>
    <property type="evidence" value="ECO:0007669"/>
    <property type="project" value="TreeGrafter"/>
</dbReference>
<name>A0A2T6ZRK6_TUBBO</name>
<feature type="domain" description="Atg6/beclin coiled-coil" evidence="5">
    <location>
        <begin position="163"/>
        <end position="291"/>
    </location>
</feature>
<sequence>MKCQKCRQAIRLHGSLEDLSPAAFNLLVGSSANERPHSTDQTPTPQRPTYPQDRRDVYEKASRNSPAPLFKRTVQPKHPPPLTAPHSRQNSKSVYQNPADSYVMLSQSQVVPPTQSASRSAGSSLQAEYTVGNDHDQNDLSQRMRTSAVLFDILSSRSDIDHPICQECSEMLTEGLAKRYANVTRERDAYVDYLKRVNAEIPTDAEREAAAQELEELKAQAAAELRELQDMEQEKAAVDAEIRALEEEKKKLDEEEQEFWREKNSFSLRLEAFQNERDGVNLQYDHDSRQLEKLQRTNVYNDTFCIGHDGYFGTINGLRLGRLPNQPVEWTEINAAWGQTLLLLATIAEKLNFTFDSYRLKPMGSSSKIEKLDPSANPANEPKVTILELFSSGDLPLGRMFMHRKFDQAMVAFLECLRQLGEFVERTDPEVKLPYKIVKDKIGDSCIRLAFNQDEAWTRACKYTLTCVKFLLAHTRFVTPSPASHCIILMEAVMGELTFVRLG</sequence>
<evidence type="ECO:0000256" key="1">
    <source>
        <dbReference type="ARBA" id="ARBA00005965"/>
    </source>
</evidence>
<dbReference type="GO" id="GO:0043548">
    <property type="term" value="F:phosphatidylinositol 3-kinase binding"/>
    <property type="evidence" value="ECO:0007669"/>
    <property type="project" value="TreeGrafter"/>
</dbReference>
<dbReference type="InterPro" id="IPR041691">
    <property type="entry name" value="Atg6/beclin_CC"/>
</dbReference>
<evidence type="ECO:0000256" key="3">
    <source>
        <dbReference type="SAM" id="MobiDB-lite"/>
    </source>
</evidence>
<dbReference type="GO" id="GO:0000407">
    <property type="term" value="C:phagophore assembly site"/>
    <property type="evidence" value="ECO:0007669"/>
    <property type="project" value="TreeGrafter"/>
</dbReference>
<comment type="caution">
    <text evidence="6">The sequence shown here is derived from an EMBL/GenBank/DDBJ whole genome shotgun (WGS) entry which is preliminary data.</text>
</comment>
<reference evidence="6 7" key="1">
    <citation type="submission" date="2017-04" db="EMBL/GenBank/DDBJ databases">
        <title>Draft genome sequence of Tuber borchii Vittad., a whitish edible truffle.</title>
        <authorList>
            <consortium name="DOE Joint Genome Institute"/>
            <person name="Murat C."/>
            <person name="Kuo A."/>
            <person name="Barry K.W."/>
            <person name="Clum A."/>
            <person name="Dockter R.B."/>
            <person name="Fauchery L."/>
            <person name="Iotti M."/>
            <person name="Kohler A."/>
            <person name="Labutti K."/>
            <person name="Lindquist E.A."/>
            <person name="Lipzen A."/>
            <person name="Ohm R.A."/>
            <person name="Wang M."/>
            <person name="Grigoriev I.V."/>
            <person name="Zambonelli A."/>
            <person name="Martin F.M."/>
        </authorList>
    </citation>
    <scope>NUCLEOTIDE SEQUENCE [LARGE SCALE GENOMIC DNA]</scope>
    <source>
        <strain evidence="6 7">Tbo3840</strain>
    </source>
</reference>
<dbReference type="STRING" id="42251.A0A2T6ZRK6"/>
<dbReference type="FunFam" id="1.10.418.40:FF:000005">
    <property type="entry name" value="Autophagy protein Apg6, putative"/>
    <property type="match status" value="1"/>
</dbReference>
<dbReference type="AlphaFoldDB" id="A0A2T6ZRK6"/>
<organism evidence="6 7">
    <name type="scientific">Tuber borchii</name>
    <name type="common">White truffle</name>
    <dbReference type="NCBI Taxonomy" id="42251"/>
    <lineage>
        <taxon>Eukaryota</taxon>
        <taxon>Fungi</taxon>
        <taxon>Dikarya</taxon>
        <taxon>Ascomycota</taxon>
        <taxon>Pezizomycotina</taxon>
        <taxon>Pezizomycetes</taxon>
        <taxon>Pezizales</taxon>
        <taxon>Tuberaceae</taxon>
        <taxon>Tuber</taxon>
    </lineage>
</organism>
<dbReference type="OrthoDB" id="20368at2759"/>
<keyword evidence="7" id="KW-1185">Reference proteome</keyword>